<dbReference type="EnsemblPlants" id="Pp3c16_22890V3.2">
    <property type="protein sequence ID" value="Pp3c16_22890V3.2"/>
    <property type="gene ID" value="Pp3c16_22890"/>
</dbReference>
<dbReference type="Pfam" id="PF02458">
    <property type="entry name" value="Transferase"/>
    <property type="match status" value="1"/>
</dbReference>
<evidence type="ECO:0000313" key="2">
    <source>
        <dbReference type="EMBL" id="PNR38255.1"/>
    </source>
</evidence>
<evidence type="ECO:0000313" key="4">
    <source>
        <dbReference type="Proteomes" id="UP000006727"/>
    </source>
</evidence>
<dbReference type="SUPFAM" id="SSF52777">
    <property type="entry name" value="CoA-dependent acyltransferases"/>
    <property type="match status" value="1"/>
</dbReference>
<reference evidence="3" key="3">
    <citation type="submission" date="2020-12" db="UniProtKB">
        <authorList>
            <consortium name="EnsemblPlants"/>
        </authorList>
    </citation>
    <scope>IDENTIFICATION</scope>
</reference>
<dbReference type="PANTHER" id="PTHR31642:SF231">
    <property type="entry name" value="BAHD FAMILY ACYLTRANSFERASE, CLADE V"/>
    <property type="match status" value="1"/>
</dbReference>
<sequence>MGSADVASTLTELNVQLDDPVYVKPAEPCENTSPFFLTNIDQMLAFTVETHYFYASNPEKSSDTVADTLKEALSKLLVHYDFLAGRVRLNEQLMRMEIDRNYAGAQFSTATCDLTLAELGDVSVPNPLFRKFVPQAHKATTIADIPLMMIQVTTFKCGGHCVGFGMSHLVWDGHGVVEFLFNLMSVAQGGPLIFQPKPEREMFKARDPPTPTFDHPEYLRLDELPPSLSGAFTTPDVVDSGFEGISASSKHITKIVSFSAEDLAILKRRAMEDGKLSKVSTFDALSGHVWQARIKAIDAKPTDVAQLQYAVDIRDRLDPPLPKGFVGNAIYSACARATCEEVRSGSLSFCVEQVQKANERVTNDFIRSGIDWWEVYRGIPAVPSGIFISSWQKMPFYSIDLGWGKPMYAGPAVSPMVEFVVFLPTPEQQGLNVILALQPEVMTKFEEFAKVTA</sequence>
<accession>A0A2K1J9Q3</accession>
<dbReference type="Proteomes" id="UP000006727">
    <property type="component" value="Chromosome 16"/>
</dbReference>
<dbReference type="OMA" id="FGAMEFM"/>
<dbReference type="FunCoup" id="A0A2K1J9Q3">
    <property type="interactions" value="51"/>
</dbReference>
<dbReference type="GO" id="GO:0016747">
    <property type="term" value="F:acyltransferase activity, transferring groups other than amino-acyl groups"/>
    <property type="evidence" value="ECO:0000318"/>
    <property type="project" value="GO_Central"/>
</dbReference>
<dbReference type="EnsemblPlants" id="Pp3c16_22890V3.1">
    <property type="protein sequence ID" value="Pp3c16_22890V3.1"/>
    <property type="gene ID" value="Pp3c16_22890"/>
</dbReference>
<dbReference type="Gramene" id="Pp3c16_22890V3.1">
    <property type="protein sequence ID" value="Pp3c16_22890V3.1"/>
    <property type="gene ID" value="Pp3c16_22890"/>
</dbReference>
<dbReference type="GeneID" id="112293157"/>
<name>A0A2K1J9Q3_PHYPA</name>
<evidence type="ECO:0000313" key="3">
    <source>
        <dbReference type="EnsemblPlants" id="Pp3c16_22890V3.1"/>
    </source>
</evidence>
<gene>
    <name evidence="3" type="primary">LOC112293157</name>
    <name evidence="2" type="ORF">PHYPA_021366</name>
</gene>
<dbReference type="Gramene" id="Pp3c16_22890V3.3">
    <property type="protein sequence ID" value="Pp3c16_22890V3.3"/>
    <property type="gene ID" value="Pp3c16_22890"/>
</dbReference>
<reference evidence="2 4" key="1">
    <citation type="journal article" date="2008" name="Science">
        <title>The Physcomitrella genome reveals evolutionary insights into the conquest of land by plants.</title>
        <authorList>
            <person name="Rensing S."/>
            <person name="Lang D."/>
            <person name="Zimmer A."/>
            <person name="Terry A."/>
            <person name="Salamov A."/>
            <person name="Shapiro H."/>
            <person name="Nishiyama T."/>
            <person name="Perroud P.-F."/>
            <person name="Lindquist E."/>
            <person name="Kamisugi Y."/>
            <person name="Tanahashi T."/>
            <person name="Sakakibara K."/>
            <person name="Fujita T."/>
            <person name="Oishi K."/>
            <person name="Shin-I T."/>
            <person name="Kuroki Y."/>
            <person name="Toyoda A."/>
            <person name="Suzuki Y."/>
            <person name="Hashimoto A."/>
            <person name="Yamaguchi K."/>
            <person name="Sugano A."/>
            <person name="Kohara Y."/>
            <person name="Fujiyama A."/>
            <person name="Anterola A."/>
            <person name="Aoki S."/>
            <person name="Ashton N."/>
            <person name="Barbazuk W.B."/>
            <person name="Barker E."/>
            <person name="Bennetzen J."/>
            <person name="Bezanilla M."/>
            <person name="Blankenship R."/>
            <person name="Cho S.H."/>
            <person name="Dutcher S."/>
            <person name="Estelle M."/>
            <person name="Fawcett J.A."/>
            <person name="Gundlach H."/>
            <person name="Hanada K."/>
            <person name="Heyl A."/>
            <person name="Hicks K.A."/>
            <person name="Hugh J."/>
            <person name="Lohr M."/>
            <person name="Mayer K."/>
            <person name="Melkozernov A."/>
            <person name="Murata T."/>
            <person name="Nelson D."/>
            <person name="Pils B."/>
            <person name="Prigge M."/>
            <person name="Reiss B."/>
            <person name="Renner T."/>
            <person name="Rombauts S."/>
            <person name="Rushton P."/>
            <person name="Sanderfoot A."/>
            <person name="Schween G."/>
            <person name="Shiu S.-H."/>
            <person name="Stueber K."/>
            <person name="Theodoulou F.L."/>
            <person name="Tu H."/>
            <person name="Van de Peer Y."/>
            <person name="Verrier P.J."/>
            <person name="Waters E."/>
            <person name="Wood A."/>
            <person name="Yang L."/>
            <person name="Cove D."/>
            <person name="Cuming A."/>
            <person name="Hasebe M."/>
            <person name="Lucas S."/>
            <person name="Mishler D.B."/>
            <person name="Reski R."/>
            <person name="Grigoriev I."/>
            <person name="Quatrano R.S."/>
            <person name="Boore J.L."/>
        </authorList>
    </citation>
    <scope>NUCLEOTIDE SEQUENCE [LARGE SCALE GENOMIC DNA]</scope>
    <source>
        <strain evidence="3 4">cv. Gransden 2004</strain>
    </source>
</reference>
<dbReference type="PaxDb" id="3218-PP1S4_242V6.1"/>
<proteinExistence type="inferred from homology"/>
<dbReference type="AlphaFoldDB" id="A0A2K1J9Q3"/>
<dbReference type="EMBL" id="ABEU02000016">
    <property type="protein sequence ID" value="PNR38255.1"/>
    <property type="molecule type" value="Genomic_DNA"/>
</dbReference>
<dbReference type="KEGG" id="ppp:112293157"/>
<reference evidence="2 4" key="2">
    <citation type="journal article" date="2018" name="Plant J.">
        <title>The Physcomitrella patens chromosome-scale assembly reveals moss genome structure and evolution.</title>
        <authorList>
            <person name="Lang D."/>
            <person name="Ullrich K.K."/>
            <person name="Murat F."/>
            <person name="Fuchs J."/>
            <person name="Jenkins J."/>
            <person name="Haas F.B."/>
            <person name="Piednoel M."/>
            <person name="Gundlach H."/>
            <person name="Van Bel M."/>
            <person name="Meyberg R."/>
            <person name="Vives C."/>
            <person name="Morata J."/>
            <person name="Symeonidi A."/>
            <person name="Hiss M."/>
            <person name="Muchero W."/>
            <person name="Kamisugi Y."/>
            <person name="Saleh O."/>
            <person name="Blanc G."/>
            <person name="Decker E.L."/>
            <person name="van Gessel N."/>
            <person name="Grimwood J."/>
            <person name="Hayes R.D."/>
            <person name="Graham S.W."/>
            <person name="Gunter L.E."/>
            <person name="McDaniel S.F."/>
            <person name="Hoernstein S.N.W."/>
            <person name="Larsson A."/>
            <person name="Li F.W."/>
            <person name="Perroud P.F."/>
            <person name="Phillips J."/>
            <person name="Ranjan P."/>
            <person name="Rokshar D.S."/>
            <person name="Rothfels C.J."/>
            <person name="Schneider L."/>
            <person name="Shu S."/>
            <person name="Stevenson D.W."/>
            <person name="Thummler F."/>
            <person name="Tillich M."/>
            <person name="Villarreal Aguilar J.C."/>
            <person name="Widiez T."/>
            <person name="Wong G.K."/>
            <person name="Wymore A."/>
            <person name="Zhang Y."/>
            <person name="Zimmer A.D."/>
            <person name="Quatrano R.S."/>
            <person name="Mayer K.F.X."/>
            <person name="Goodstein D."/>
            <person name="Casacuberta J.M."/>
            <person name="Vandepoele K."/>
            <person name="Reski R."/>
            <person name="Cuming A.C."/>
            <person name="Tuskan G.A."/>
            <person name="Maumus F."/>
            <person name="Salse J."/>
            <person name="Schmutz J."/>
            <person name="Rensing S.A."/>
        </authorList>
    </citation>
    <scope>NUCLEOTIDE SEQUENCE [LARGE SCALE GENOMIC DNA]</scope>
    <source>
        <strain evidence="3 4">cv. Gransden 2004</strain>
    </source>
</reference>
<protein>
    <recommendedName>
        <fullName evidence="5">BAHD family acyltransferase, clade V</fullName>
    </recommendedName>
</protein>
<dbReference type="OrthoDB" id="671439at2759"/>
<dbReference type="RefSeq" id="XP_024398077.1">
    <property type="nucleotide sequence ID" value="XM_024542309.2"/>
</dbReference>
<organism evidence="2">
    <name type="scientific">Physcomitrium patens</name>
    <name type="common">Spreading-leaved earth moss</name>
    <name type="synonym">Physcomitrella patens</name>
    <dbReference type="NCBI Taxonomy" id="3218"/>
    <lineage>
        <taxon>Eukaryota</taxon>
        <taxon>Viridiplantae</taxon>
        <taxon>Streptophyta</taxon>
        <taxon>Embryophyta</taxon>
        <taxon>Bryophyta</taxon>
        <taxon>Bryophytina</taxon>
        <taxon>Bryopsida</taxon>
        <taxon>Funariidae</taxon>
        <taxon>Funariales</taxon>
        <taxon>Funariaceae</taxon>
        <taxon>Physcomitrium</taxon>
    </lineage>
</organism>
<dbReference type="InterPro" id="IPR023213">
    <property type="entry name" value="CAT-like_dom_sf"/>
</dbReference>
<dbReference type="STRING" id="3218.A0A2K1J9Q3"/>
<evidence type="ECO:0008006" key="5">
    <source>
        <dbReference type="Google" id="ProtNLM"/>
    </source>
</evidence>
<dbReference type="InterPro" id="IPR050317">
    <property type="entry name" value="Plant_Fungal_Acyltransferase"/>
</dbReference>
<comment type="similarity">
    <text evidence="1">Belongs to the plant acyltransferase family.</text>
</comment>
<keyword evidence="4" id="KW-1185">Reference proteome</keyword>
<dbReference type="EnsemblPlants" id="Pp3c16_22890V3.3">
    <property type="protein sequence ID" value="Pp3c16_22890V3.3"/>
    <property type="gene ID" value="Pp3c16_22890"/>
</dbReference>
<dbReference type="Gramene" id="Pp3c16_22890V3.2">
    <property type="protein sequence ID" value="Pp3c16_22890V3.2"/>
    <property type="gene ID" value="Pp3c16_22890"/>
</dbReference>
<dbReference type="PANTHER" id="PTHR31642">
    <property type="entry name" value="TRICHOTHECENE 3-O-ACETYLTRANSFERASE"/>
    <property type="match status" value="1"/>
</dbReference>
<evidence type="ECO:0000256" key="1">
    <source>
        <dbReference type="ARBA" id="ARBA00009861"/>
    </source>
</evidence>
<dbReference type="Gene3D" id="3.30.559.10">
    <property type="entry name" value="Chloramphenicol acetyltransferase-like domain"/>
    <property type="match status" value="2"/>
</dbReference>